<dbReference type="AlphaFoldDB" id="A0A843TQG9"/>
<evidence type="ECO:0000313" key="1">
    <source>
        <dbReference type="EMBL" id="MQL72247.1"/>
    </source>
</evidence>
<keyword evidence="2" id="KW-1185">Reference proteome</keyword>
<name>A0A843TQG9_COLES</name>
<dbReference type="EMBL" id="NMUH01000124">
    <property type="protein sequence ID" value="MQL72247.1"/>
    <property type="molecule type" value="Genomic_DNA"/>
</dbReference>
<organism evidence="1 2">
    <name type="scientific">Colocasia esculenta</name>
    <name type="common">Wild taro</name>
    <name type="synonym">Arum esculentum</name>
    <dbReference type="NCBI Taxonomy" id="4460"/>
    <lineage>
        <taxon>Eukaryota</taxon>
        <taxon>Viridiplantae</taxon>
        <taxon>Streptophyta</taxon>
        <taxon>Embryophyta</taxon>
        <taxon>Tracheophyta</taxon>
        <taxon>Spermatophyta</taxon>
        <taxon>Magnoliopsida</taxon>
        <taxon>Liliopsida</taxon>
        <taxon>Araceae</taxon>
        <taxon>Aroideae</taxon>
        <taxon>Colocasieae</taxon>
        <taxon>Colocasia</taxon>
    </lineage>
</organism>
<protein>
    <submittedName>
        <fullName evidence="1">Uncharacterized protein</fullName>
    </submittedName>
</protein>
<accession>A0A843TQG9</accession>
<reference evidence="1" key="1">
    <citation type="submission" date="2017-07" db="EMBL/GenBank/DDBJ databases">
        <title>Taro Niue Genome Assembly and Annotation.</title>
        <authorList>
            <person name="Atibalentja N."/>
            <person name="Keating K."/>
            <person name="Fields C.J."/>
        </authorList>
    </citation>
    <scope>NUCLEOTIDE SEQUENCE</scope>
    <source>
        <strain evidence="1">Niue_2</strain>
        <tissue evidence="1">Leaf</tissue>
    </source>
</reference>
<comment type="caution">
    <text evidence="1">The sequence shown here is derived from an EMBL/GenBank/DDBJ whole genome shotgun (WGS) entry which is preliminary data.</text>
</comment>
<feature type="non-terminal residue" evidence="1">
    <location>
        <position position="1"/>
    </location>
</feature>
<evidence type="ECO:0000313" key="2">
    <source>
        <dbReference type="Proteomes" id="UP000652761"/>
    </source>
</evidence>
<sequence length="115" mass="12677">VVCGALAFVALLGSAVYLVSYRLTWLCSVTPSVVTSSVGSLRFRGEMLSAENKDSFLPIRQKGSYLTCLDVSRKHGSKARSSGAFLSAPFYLDLRRAEGDLEAWSLEEFVHWLLL</sequence>
<proteinExistence type="predicted"/>
<dbReference type="Proteomes" id="UP000652761">
    <property type="component" value="Unassembled WGS sequence"/>
</dbReference>
<gene>
    <name evidence="1" type="ORF">Taro_004600</name>
</gene>